<dbReference type="Proteomes" id="UP000265520">
    <property type="component" value="Unassembled WGS sequence"/>
</dbReference>
<dbReference type="InterPro" id="IPR032675">
    <property type="entry name" value="LRR_dom_sf"/>
</dbReference>
<keyword evidence="8" id="KW-0808">Transferase</keyword>
<dbReference type="InterPro" id="IPR051716">
    <property type="entry name" value="Plant_RL_S/T_kinase"/>
</dbReference>
<comment type="caution">
    <text evidence="8">The sequence shown here is derived from an EMBL/GenBank/DDBJ whole genome shotgun (WGS) entry which is preliminary data.</text>
</comment>
<keyword evidence="7" id="KW-0325">Glycoprotein</keyword>
<evidence type="ECO:0000256" key="3">
    <source>
        <dbReference type="ARBA" id="ARBA00022729"/>
    </source>
</evidence>
<dbReference type="GO" id="GO:0016020">
    <property type="term" value="C:membrane"/>
    <property type="evidence" value="ECO:0007669"/>
    <property type="project" value="UniProtKB-SubCell"/>
</dbReference>
<keyword evidence="6" id="KW-0675">Receptor</keyword>
<evidence type="ECO:0000256" key="4">
    <source>
        <dbReference type="ARBA" id="ARBA00022737"/>
    </source>
</evidence>
<dbReference type="Pfam" id="PF00560">
    <property type="entry name" value="LRR_1"/>
    <property type="match status" value="1"/>
</dbReference>
<keyword evidence="3" id="KW-0732">Signal</keyword>
<reference evidence="8 9" key="1">
    <citation type="journal article" date="2018" name="Front. Plant Sci.">
        <title>Red Clover (Trifolium pratense) and Zigzag Clover (T. medium) - A Picture of Genomic Similarities and Differences.</title>
        <authorList>
            <person name="Dluhosova J."/>
            <person name="Istvanek J."/>
            <person name="Nedelnik J."/>
            <person name="Repkova J."/>
        </authorList>
    </citation>
    <scope>NUCLEOTIDE SEQUENCE [LARGE SCALE GENOMIC DNA]</scope>
    <source>
        <strain evidence="9">cv. 10/8</strain>
        <tissue evidence="8">Leaf</tissue>
    </source>
</reference>
<dbReference type="FunFam" id="3.80.10.10:FF:000041">
    <property type="entry name" value="LRR receptor-like serine/threonine-protein kinase ERECTA"/>
    <property type="match status" value="1"/>
</dbReference>
<dbReference type="Gene3D" id="3.80.10.10">
    <property type="entry name" value="Ribonuclease Inhibitor"/>
    <property type="match status" value="2"/>
</dbReference>
<evidence type="ECO:0000313" key="9">
    <source>
        <dbReference type="Proteomes" id="UP000265520"/>
    </source>
</evidence>
<evidence type="ECO:0000256" key="1">
    <source>
        <dbReference type="ARBA" id="ARBA00004479"/>
    </source>
</evidence>
<evidence type="ECO:0000256" key="7">
    <source>
        <dbReference type="ARBA" id="ARBA00023180"/>
    </source>
</evidence>
<keyword evidence="9" id="KW-1185">Reference proteome</keyword>
<evidence type="ECO:0000256" key="2">
    <source>
        <dbReference type="ARBA" id="ARBA00022614"/>
    </source>
</evidence>
<dbReference type="AlphaFoldDB" id="A0A392P5E7"/>
<accession>A0A392P5E7</accession>
<dbReference type="EMBL" id="LXQA010060564">
    <property type="protein sequence ID" value="MCI06055.1"/>
    <property type="molecule type" value="Genomic_DNA"/>
</dbReference>
<sequence>MTGEIPTNLSSCSDLAVLSLRGNHFIGKIPIGISSLHNLQWLSITNNNLTGRIPSFIGNLSSLTTLGMGTNHLRGKYSTRNVRPQKLDKNAALNDFNGSLPLNMFNTLSNLQQFYIEENQFSGTIPVSIANASTLQKLDL</sequence>
<organism evidence="8 9">
    <name type="scientific">Trifolium medium</name>
    <dbReference type="NCBI Taxonomy" id="97028"/>
    <lineage>
        <taxon>Eukaryota</taxon>
        <taxon>Viridiplantae</taxon>
        <taxon>Streptophyta</taxon>
        <taxon>Embryophyta</taxon>
        <taxon>Tracheophyta</taxon>
        <taxon>Spermatophyta</taxon>
        <taxon>Magnoliopsida</taxon>
        <taxon>eudicotyledons</taxon>
        <taxon>Gunneridae</taxon>
        <taxon>Pentapetalae</taxon>
        <taxon>rosids</taxon>
        <taxon>fabids</taxon>
        <taxon>Fabales</taxon>
        <taxon>Fabaceae</taxon>
        <taxon>Papilionoideae</taxon>
        <taxon>50 kb inversion clade</taxon>
        <taxon>NPAAA clade</taxon>
        <taxon>Hologalegina</taxon>
        <taxon>IRL clade</taxon>
        <taxon>Trifolieae</taxon>
        <taxon>Trifolium</taxon>
    </lineage>
</organism>
<dbReference type="PANTHER" id="PTHR48053:SF71">
    <property type="entry name" value="LEUCINE RICH REPEAT FAMILY PROTEIN, EXPRESSED"/>
    <property type="match status" value="1"/>
</dbReference>
<feature type="non-terminal residue" evidence="8">
    <location>
        <position position="140"/>
    </location>
</feature>
<dbReference type="InterPro" id="IPR001611">
    <property type="entry name" value="Leu-rich_rpt"/>
</dbReference>
<dbReference type="SUPFAM" id="SSF52058">
    <property type="entry name" value="L domain-like"/>
    <property type="match status" value="1"/>
</dbReference>
<comment type="subcellular location">
    <subcellularLocation>
        <location evidence="1">Membrane</location>
        <topology evidence="1">Single-pass type I membrane protein</topology>
    </subcellularLocation>
</comment>
<evidence type="ECO:0000256" key="6">
    <source>
        <dbReference type="ARBA" id="ARBA00023170"/>
    </source>
</evidence>
<dbReference type="GO" id="GO:0016301">
    <property type="term" value="F:kinase activity"/>
    <property type="evidence" value="ECO:0007669"/>
    <property type="project" value="UniProtKB-KW"/>
</dbReference>
<dbReference type="PANTHER" id="PTHR48053">
    <property type="entry name" value="LEUCINE RICH REPEAT FAMILY PROTEIN, EXPRESSED"/>
    <property type="match status" value="1"/>
</dbReference>
<keyword evidence="8" id="KW-0418">Kinase</keyword>
<keyword evidence="4" id="KW-0677">Repeat</keyword>
<name>A0A392P5E7_9FABA</name>
<evidence type="ECO:0000256" key="5">
    <source>
        <dbReference type="ARBA" id="ARBA00023136"/>
    </source>
</evidence>
<keyword evidence="2" id="KW-0433">Leucine-rich repeat</keyword>
<evidence type="ECO:0000313" key="8">
    <source>
        <dbReference type="EMBL" id="MCI06055.1"/>
    </source>
</evidence>
<proteinExistence type="predicted"/>
<keyword evidence="5" id="KW-0472">Membrane</keyword>
<dbReference type="Pfam" id="PF13855">
    <property type="entry name" value="LRR_8"/>
    <property type="match status" value="1"/>
</dbReference>
<protein>
    <submittedName>
        <fullName evidence="8">Kinase-like protein</fullName>
    </submittedName>
</protein>